<evidence type="ECO:0000313" key="2">
    <source>
        <dbReference type="Proteomes" id="UP001241377"/>
    </source>
</evidence>
<accession>A0ACC2WL66</accession>
<evidence type="ECO:0000313" key="1">
    <source>
        <dbReference type="EMBL" id="KAJ9111899.1"/>
    </source>
</evidence>
<dbReference type="EMBL" id="JASBWR010000006">
    <property type="protein sequence ID" value="KAJ9111899.1"/>
    <property type="molecule type" value="Genomic_DNA"/>
</dbReference>
<dbReference type="Proteomes" id="UP001241377">
    <property type="component" value="Unassembled WGS sequence"/>
</dbReference>
<keyword evidence="2" id="KW-1185">Reference proteome</keyword>
<proteinExistence type="predicted"/>
<sequence>MSENIITQVSQDQPVAHTTYDDSDYNSKIQLNVRGSRFTITRDDLMSLPESILLGLFPNGVFLDEEGHVISNLTEEDIVYVNFDPLCFEYIIDVFGTAQRELEAESPHLLPQPTSHAYAGSESVAQVLLRKPAIIVLREDLDYYVIPPKAGMNADAIRHLKLEVGGQLLNNKLVFAGLGYDPEGNSDQNLGPAERHLFDMLCTSGFVPLETWGNRSPEPSKCVLHSLLLVRLQTALPTPPELPLPSLDPVTSNGLRKSRLRIATLAHSALRAALRSLLRSRKADANESKLLLFWRKPARKCWWANECVQVDGVDVKVHLRRVWTLELSVVGVQ</sequence>
<organism evidence="1 2">
    <name type="scientific">Naganishia cerealis</name>
    <dbReference type="NCBI Taxonomy" id="610337"/>
    <lineage>
        <taxon>Eukaryota</taxon>
        <taxon>Fungi</taxon>
        <taxon>Dikarya</taxon>
        <taxon>Basidiomycota</taxon>
        <taxon>Agaricomycotina</taxon>
        <taxon>Tremellomycetes</taxon>
        <taxon>Filobasidiales</taxon>
        <taxon>Filobasidiaceae</taxon>
        <taxon>Naganishia</taxon>
    </lineage>
</organism>
<comment type="caution">
    <text evidence="1">The sequence shown here is derived from an EMBL/GenBank/DDBJ whole genome shotgun (WGS) entry which is preliminary data.</text>
</comment>
<protein>
    <submittedName>
        <fullName evidence="1">Uncharacterized protein</fullName>
    </submittedName>
</protein>
<name>A0ACC2WL66_9TREE</name>
<reference evidence="1" key="1">
    <citation type="submission" date="2023-04" db="EMBL/GenBank/DDBJ databases">
        <title>Draft Genome sequencing of Naganishia species isolated from polar environments using Oxford Nanopore Technology.</title>
        <authorList>
            <person name="Leo P."/>
            <person name="Venkateswaran K."/>
        </authorList>
    </citation>
    <scope>NUCLEOTIDE SEQUENCE</scope>
    <source>
        <strain evidence="1">MNA-CCFEE 5261</strain>
    </source>
</reference>
<gene>
    <name evidence="1" type="ORF">QFC19_000821</name>
</gene>